<feature type="transmembrane region" description="Helical" evidence="1">
    <location>
        <begin position="5"/>
        <end position="29"/>
    </location>
</feature>
<protein>
    <recommendedName>
        <fullName evidence="4">DUF1772 domain-containing protein</fullName>
    </recommendedName>
</protein>
<evidence type="ECO:0000313" key="3">
    <source>
        <dbReference type="Proteomes" id="UP000680279"/>
    </source>
</evidence>
<keyword evidence="1" id="KW-1133">Transmembrane helix</keyword>
<keyword evidence="1" id="KW-0812">Transmembrane</keyword>
<evidence type="ECO:0008006" key="4">
    <source>
        <dbReference type="Google" id="ProtNLM"/>
    </source>
</evidence>
<proteinExistence type="predicted"/>
<feature type="transmembrane region" description="Helical" evidence="1">
    <location>
        <begin position="88"/>
        <end position="110"/>
    </location>
</feature>
<feature type="transmembrane region" description="Helical" evidence="1">
    <location>
        <begin position="141"/>
        <end position="162"/>
    </location>
</feature>
<evidence type="ECO:0000256" key="1">
    <source>
        <dbReference type="SAM" id="Phobius"/>
    </source>
</evidence>
<keyword evidence="3" id="KW-1185">Reference proteome</keyword>
<name>A0ABQ4KAY4_9BACI</name>
<dbReference type="RefSeq" id="WP_212963822.1">
    <property type="nucleotide sequence ID" value="NZ_BOQT01000022.1"/>
</dbReference>
<organism evidence="2 3">
    <name type="scientific">Siminovitchia fordii</name>
    <dbReference type="NCBI Taxonomy" id="254759"/>
    <lineage>
        <taxon>Bacteria</taxon>
        <taxon>Bacillati</taxon>
        <taxon>Bacillota</taxon>
        <taxon>Bacilli</taxon>
        <taxon>Bacillales</taxon>
        <taxon>Bacillaceae</taxon>
        <taxon>Siminovitchia</taxon>
    </lineage>
</organism>
<dbReference type="EMBL" id="BOQT01000022">
    <property type="protein sequence ID" value="GIN22885.1"/>
    <property type="molecule type" value="Genomic_DNA"/>
</dbReference>
<sequence>MKKILFTFTGVIVLIYTWLQLIFLGGFTIENILLYPNVFHDIPHSLEITSEFLQVTNPGSYFPILGMSVIVVGIITFILTWRMKSIRYWILSSVIVFILGNFIFSVIYAWPRNQILFVEGAAVHSIAYLQQISHEFILGNWVRVVTSVVTALLAFTGWMNFYRYKITSEKKSSLQ</sequence>
<keyword evidence="1" id="KW-0472">Membrane</keyword>
<dbReference type="Proteomes" id="UP000680279">
    <property type="component" value="Unassembled WGS sequence"/>
</dbReference>
<gene>
    <name evidence="2" type="ORF">J1TS3_40190</name>
</gene>
<comment type="caution">
    <text evidence="2">The sequence shown here is derived from an EMBL/GenBank/DDBJ whole genome shotgun (WGS) entry which is preliminary data.</text>
</comment>
<feature type="transmembrane region" description="Helical" evidence="1">
    <location>
        <begin position="61"/>
        <end position="81"/>
    </location>
</feature>
<evidence type="ECO:0000313" key="2">
    <source>
        <dbReference type="EMBL" id="GIN22885.1"/>
    </source>
</evidence>
<reference evidence="2 3" key="1">
    <citation type="submission" date="2021-03" db="EMBL/GenBank/DDBJ databases">
        <title>Antimicrobial resistance genes in bacteria isolated from Japanese honey, and their potential for conferring macrolide and lincosamide resistance in the American foulbrood pathogen Paenibacillus larvae.</title>
        <authorList>
            <person name="Okamoto M."/>
            <person name="Kumagai M."/>
            <person name="Kanamori H."/>
            <person name="Takamatsu D."/>
        </authorList>
    </citation>
    <scope>NUCLEOTIDE SEQUENCE [LARGE SCALE GENOMIC DNA]</scope>
    <source>
        <strain evidence="2 3">J1TS3</strain>
    </source>
</reference>
<accession>A0ABQ4KAY4</accession>